<evidence type="ECO:0000313" key="3">
    <source>
        <dbReference type="Proteomes" id="UP000218209"/>
    </source>
</evidence>
<accession>A0A1X6P2C7</accession>
<dbReference type="EMBL" id="KV918920">
    <property type="protein sequence ID" value="OSX75032.1"/>
    <property type="molecule type" value="Genomic_DNA"/>
</dbReference>
<keyword evidence="1" id="KW-0732">Signal</keyword>
<reference evidence="2 3" key="1">
    <citation type="submission" date="2017-03" db="EMBL/GenBank/DDBJ databases">
        <title>WGS assembly of Porphyra umbilicalis.</title>
        <authorList>
            <person name="Brawley S.H."/>
            <person name="Blouin N.A."/>
            <person name="Ficko-Blean E."/>
            <person name="Wheeler G.L."/>
            <person name="Lohr M."/>
            <person name="Goodson H.V."/>
            <person name="Jenkins J.W."/>
            <person name="Blaby-Haas C.E."/>
            <person name="Helliwell K.E."/>
            <person name="Chan C."/>
            <person name="Marriage T."/>
            <person name="Bhattacharya D."/>
            <person name="Klein A.S."/>
            <person name="Badis Y."/>
            <person name="Brodie J."/>
            <person name="Cao Y."/>
            <person name="Collen J."/>
            <person name="Dittami S.M."/>
            <person name="Gachon C.M."/>
            <person name="Green B.R."/>
            <person name="Karpowicz S."/>
            <person name="Kim J.W."/>
            <person name="Kudahl U."/>
            <person name="Lin S."/>
            <person name="Michel G."/>
            <person name="Mittag M."/>
            <person name="Olson B.J."/>
            <person name="Pangilinan J."/>
            <person name="Peng Y."/>
            <person name="Qiu H."/>
            <person name="Shu S."/>
            <person name="Singer J.T."/>
            <person name="Smith A.G."/>
            <person name="Sprecher B.N."/>
            <person name="Wagner V."/>
            <person name="Wang W."/>
            <person name="Wang Z.-Y."/>
            <person name="Yan J."/>
            <person name="Yarish C."/>
            <person name="Zoeuner-Riek S."/>
            <person name="Zhuang Y."/>
            <person name="Zou Y."/>
            <person name="Lindquist E.A."/>
            <person name="Grimwood J."/>
            <person name="Barry K."/>
            <person name="Rokhsar D.S."/>
            <person name="Schmutz J."/>
            <person name="Stiller J.W."/>
            <person name="Grossman A.R."/>
            <person name="Prochnik S.E."/>
        </authorList>
    </citation>
    <scope>NUCLEOTIDE SEQUENCE [LARGE SCALE GENOMIC DNA]</scope>
    <source>
        <strain evidence="2">4086291</strain>
    </source>
</reference>
<feature type="chain" id="PRO_5012236773" evidence="1">
    <location>
        <begin position="26"/>
        <end position="113"/>
    </location>
</feature>
<gene>
    <name evidence="2" type="ORF">BU14_0257s0003</name>
</gene>
<proteinExistence type="predicted"/>
<evidence type="ECO:0000256" key="1">
    <source>
        <dbReference type="SAM" id="SignalP"/>
    </source>
</evidence>
<organism evidence="2 3">
    <name type="scientific">Porphyra umbilicalis</name>
    <name type="common">Purple laver</name>
    <name type="synonym">Red alga</name>
    <dbReference type="NCBI Taxonomy" id="2786"/>
    <lineage>
        <taxon>Eukaryota</taxon>
        <taxon>Rhodophyta</taxon>
        <taxon>Bangiophyceae</taxon>
        <taxon>Bangiales</taxon>
        <taxon>Bangiaceae</taxon>
        <taxon>Porphyra</taxon>
    </lineage>
</organism>
<name>A0A1X6P2C7_PORUM</name>
<evidence type="ECO:0000313" key="2">
    <source>
        <dbReference type="EMBL" id="OSX75032.1"/>
    </source>
</evidence>
<keyword evidence="3" id="KW-1185">Reference proteome</keyword>
<feature type="signal peptide" evidence="1">
    <location>
        <begin position="1"/>
        <end position="25"/>
    </location>
</feature>
<protein>
    <submittedName>
        <fullName evidence="2">Uncharacterized protein</fullName>
    </submittedName>
</protein>
<sequence length="113" mass="12038">MAMRISESSWAAVAVAAAVFLGLSALQPGQQLPGERVVTFFSFVLTFSHAGCPLLLGQSAPEIPVQWMASTSCLLGAEGRDEQLVAAASCLADADAQTWGRLRRVLFWVLVCI</sequence>
<dbReference type="Proteomes" id="UP000218209">
    <property type="component" value="Unassembled WGS sequence"/>
</dbReference>
<dbReference type="AlphaFoldDB" id="A0A1X6P2C7"/>